<dbReference type="STRING" id="29364.SAMN04487772_104102"/>
<dbReference type="InterPro" id="IPR017900">
    <property type="entry name" value="4Fe4S_Fe_S_CS"/>
</dbReference>
<evidence type="ECO:0000256" key="1">
    <source>
        <dbReference type="ARBA" id="ARBA00022485"/>
    </source>
</evidence>
<dbReference type="Gene3D" id="3.40.950.10">
    <property type="entry name" value="Fe-only Hydrogenase (Larger Subunit), Chain L, domain 3"/>
    <property type="match status" value="1"/>
</dbReference>
<dbReference type="PANTHER" id="PTHR32089">
    <property type="entry name" value="METHYL-ACCEPTING CHEMOTAXIS PROTEIN MCPB"/>
    <property type="match status" value="1"/>
</dbReference>
<protein>
    <submittedName>
        <fullName evidence="12">4Fe-4S dicluster domain-containing protein</fullName>
    </submittedName>
</protein>
<dbReference type="PROSITE" id="PS51656">
    <property type="entry name" value="4FE4S"/>
    <property type="match status" value="1"/>
</dbReference>
<dbReference type="Pfam" id="PF13237">
    <property type="entry name" value="Fer4_10"/>
    <property type="match status" value="1"/>
</dbReference>
<dbReference type="InterPro" id="IPR004089">
    <property type="entry name" value="MCPsignal_dom"/>
</dbReference>
<comment type="similarity">
    <text evidence="6">Belongs to the methyl-accepting chemotaxis (MCP) protein family.</text>
</comment>
<keyword evidence="2" id="KW-0479">Metal-binding</keyword>
<dbReference type="SUPFAM" id="SSF54862">
    <property type="entry name" value="4Fe-4S ferredoxins"/>
    <property type="match status" value="1"/>
</dbReference>
<sequence>MDKRLIYTLDKCVGCNRCIGVCPCPGANVAKRTEHGVNRIIVNGERCIACGACIDVCGHDARKFADDTERFFLDLQSGKKISILIAPAFKANYEKEYKTMLGQLKSLGVNRFINVSFGADITTWAYIKYITENQFYGGISQPCPAVVGYIEKYMPEVIPMLMPVHSPMMCSAIYAKKYMEIEDDLAFISPCIAKKNEIDDPNCGGDIRYSVTFEHLVQYLKEHSVKETPITDEIEYGLGSIYPMPGGLKENVCWFLGEDACIRQVEGENHLYHYLKNNKEMITKKMTPYLFIDALNCSGGCLHGTGVEAKNADNEEIYMAIQRIRKASKNEEKRKKGKVSAWSKMLEPQNRLKALNEQFKELKLEDFIRRYTDRSAECGIYKPTIEQEQEIFQSMMKNTQKKQNINCNGCGYKKCHMMVSAIFNGYNYKENCVYYIRDLAINEKESIDQLLTKVHDQQAKSKERKDEIVAQINESFEEIDSVVQAIETGSRGNSEDSMSISESMSEVRAFSADLKDALDEIGGSIGNLNKNNEDVINIASQTRLLALNACIEAARAGEAGKGFAIVADEINTLAEHSKKAADDSNQNNKEIKERIELLLENMQKLSEIVSDVNEKTQSLAASSQETTASIDTVAVTIDEVQNKLKQMIKME</sequence>
<dbReference type="GO" id="GO:0016020">
    <property type="term" value="C:membrane"/>
    <property type="evidence" value="ECO:0007669"/>
    <property type="project" value="InterPro"/>
</dbReference>
<gene>
    <name evidence="12" type="ORF">SAMN04487772_104102</name>
</gene>
<keyword evidence="3" id="KW-0408">Iron</keyword>
<evidence type="ECO:0000259" key="10">
    <source>
        <dbReference type="PROSITE" id="PS51379"/>
    </source>
</evidence>
<dbReference type="GO" id="GO:0006935">
    <property type="term" value="P:chemotaxis"/>
    <property type="evidence" value="ECO:0007669"/>
    <property type="project" value="InterPro"/>
</dbReference>
<feature type="domain" description="4Fe-4S ferredoxin-type" evidence="10">
    <location>
        <begin position="38"/>
        <end position="67"/>
    </location>
</feature>
<dbReference type="Gene3D" id="3.30.70.20">
    <property type="match status" value="1"/>
</dbReference>
<evidence type="ECO:0000256" key="7">
    <source>
        <dbReference type="PROSITE-ProRule" id="PRU00284"/>
    </source>
</evidence>
<dbReference type="GO" id="GO:0051539">
    <property type="term" value="F:4 iron, 4 sulfur cluster binding"/>
    <property type="evidence" value="ECO:0007669"/>
    <property type="project" value="UniProtKB-KW"/>
</dbReference>
<evidence type="ECO:0000313" key="12">
    <source>
        <dbReference type="EMBL" id="SES84774.1"/>
    </source>
</evidence>
<dbReference type="InterPro" id="IPR004090">
    <property type="entry name" value="Chemotax_Me-accpt_rcpt"/>
</dbReference>
<evidence type="ECO:0000256" key="4">
    <source>
        <dbReference type="ARBA" id="ARBA00023014"/>
    </source>
</evidence>
<keyword evidence="4" id="KW-0411">Iron-sulfur</keyword>
<dbReference type="SUPFAM" id="SSF53920">
    <property type="entry name" value="Fe-only hydrogenase"/>
    <property type="match status" value="1"/>
</dbReference>
<keyword evidence="5 7" id="KW-0807">Transducer</keyword>
<dbReference type="PROSITE" id="PS00198">
    <property type="entry name" value="4FE4S_FER_1"/>
    <property type="match status" value="2"/>
</dbReference>
<feature type="domain" description="Methyl-accepting transducer" evidence="9">
    <location>
        <begin position="456"/>
        <end position="651"/>
    </location>
</feature>
<dbReference type="InterPro" id="IPR009016">
    <property type="entry name" value="Fe_hydrogenase"/>
</dbReference>
<dbReference type="InterPro" id="IPR007202">
    <property type="entry name" value="4Fe-4S_dom"/>
</dbReference>
<dbReference type="Proteomes" id="UP000199800">
    <property type="component" value="Unassembled WGS sequence"/>
</dbReference>
<dbReference type="GO" id="GO:0007165">
    <property type="term" value="P:signal transduction"/>
    <property type="evidence" value="ECO:0007669"/>
    <property type="project" value="UniProtKB-KW"/>
</dbReference>
<dbReference type="InterPro" id="IPR004108">
    <property type="entry name" value="Fe_hydrogenase_lsu_C"/>
</dbReference>
<evidence type="ECO:0000256" key="5">
    <source>
        <dbReference type="ARBA" id="ARBA00023224"/>
    </source>
</evidence>
<feature type="coiled-coil region" evidence="8">
    <location>
        <begin position="574"/>
        <end position="615"/>
    </location>
</feature>
<dbReference type="PRINTS" id="PR00260">
    <property type="entry name" value="CHEMTRNSDUCR"/>
</dbReference>
<dbReference type="InterPro" id="IPR017896">
    <property type="entry name" value="4Fe4S_Fe-S-bd"/>
</dbReference>
<dbReference type="SMART" id="SM00283">
    <property type="entry name" value="MA"/>
    <property type="match status" value="1"/>
</dbReference>
<keyword evidence="8" id="KW-0175">Coiled coil</keyword>
<evidence type="ECO:0000256" key="6">
    <source>
        <dbReference type="ARBA" id="ARBA00029447"/>
    </source>
</evidence>
<dbReference type="Gene3D" id="1.10.287.950">
    <property type="entry name" value="Methyl-accepting chemotaxis protein"/>
    <property type="match status" value="1"/>
</dbReference>
<dbReference type="AlphaFoldDB" id="A0A1H9ZSX5"/>
<evidence type="ECO:0000256" key="3">
    <source>
        <dbReference type="ARBA" id="ARBA00023004"/>
    </source>
</evidence>
<evidence type="ECO:0000256" key="2">
    <source>
        <dbReference type="ARBA" id="ARBA00022723"/>
    </source>
</evidence>
<keyword evidence="13" id="KW-1185">Reference proteome</keyword>
<dbReference type="Pfam" id="PF02906">
    <property type="entry name" value="Fe_hyd_lg_C"/>
    <property type="match status" value="1"/>
</dbReference>
<dbReference type="Pfam" id="PF00015">
    <property type="entry name" value="MCPsignal"/>
    <property type="match status" value="1"/>
</dbReference>
<evidence type="ECO:0000259" key="9">
    <source>
        <dbReference type="PROSITE" id="PS50111"/>
    </source>
</evidence>
<dbReference type="GO" id="GO:0004888">
    <property type="term" value="F:transmembrane signaling receptor activity"/>
    <property type="evidence" value="ECO:0007669"/>
    <property type="project" value="InterPro"/>
</dbReference>
<proteinExistence type="inferred from homology"/>
<dbReference type="PROSITE" id="PS50111">
    <property type="entry name" value="CHEMOTAXIS_TRANSDUC_2"/>
    <property type="match status" value="1"/>
</dbReference>
<dbReference type="RefSeq" id="WP_092476642.1">
    <property type="nucleotide sequence ID" value="NZ_FOHN01000004.1"/>
</dbReference>
<evidence type="ECO:0000259" key="11">
    <source>
        <dbReference type="PROSITE" id="PS51656"/>
    </source>
</evidence>
<feature type="domain" description="4Fe-4S ferredoxin-type" evidence="10">
    <location>
        <begin position="3"/>
        <end position="32"/>
    </location>
</feature>
<evidence type="ECO:0000313" key="13">
    <source>
        <dbReference type="Proteomes" id="UP000199800"/>
    </source>
</evidence>
<organism evidence="12 13">
    <name type="scientific">[Clostridium] polysaccharolyticum</name>
    <dbReference type="NCBI Taxonomy" id="29364"/>
    <lineage>
        <taxon>Bacteria</taxon>
        <taxon>Bacillati</taxon>
        <taxon>Bacillota</taxon>
        <taxon>Clostridia</taxon>
        <taxon>Lachnospirales</taxon>
        <taxon>Lachnospiraceae</taxon>
    </lineage>
</organism>
<reference evidence="12 13" key="1">
    <citation type="submission" date="2016-10" db="EMBL/GenBank/DDBJ databases">
        <authorList>
            <person name="de Groot N.N."/>
        </authorList>
    </citation>
    <scope>NUCLEOTIDE SEQUENCE [LARGE SCALE GENOMIC DNA]</scope>
    <source>
        <strain evidence="12 13">DSM 1801</strain>
    </source>
</reference>
<dbReference type="OrthoDB" id="9798098at2"/>
<keyword evidence="1" id="KW-0004">4Fe-4S</keyword>
<dbReference type="SUPFAM" id="SSF58104">
    <property type="entry name" value="Methyl-accepting chemotaxis protein (MCP) signaling domain"/>
    <property type="match status" value="1"/>
</dbReference>
<feature type="domain" description="4Fe-4S" evidence="11">
    <location>
        <begin position="387"/>
        <end position="449"/>
    </location>
</feature>
<dbReference type="GO" id="GO:0046872">
    <property type="term" value="F:metal ion binding"/>
    <property type="evidence" value="ECO:0007669"/>
    <property type="project" value="UniProtKB-KW"/>
</dbReference>
<evidence type="ECO:0000256" key="8">
    <source>
        <dbReference type="SAM" id="Coils"/>
    </source>
</evidence>
<accession>A0A1H9ZSX5</accession>
<dbReference type="EMBL" id="FOHN01000004">
    <property type="protein sequence ID" value="SES84774.1"/>
    <property type="molecule type" value="Genomic_DNA"/>
</dbReference>
<name>A0A1H9ZSX5_9FIRM</name>
<dbReference type="PANTHER" id="PTHR32089:SF112">
    <property type="entry name" value="LYSOZYME-LIKE PROTEIN-RELATED"/>
    <property type="match status" value="1"/>
</dbReference>
<dbReference type="PROSITE" id="PS51379">
    <property type="entry name" value="4FE4S_FER_2"/>
    <property type="match status" value="2"/>
</dbReference>